<accession>Q2HAS6</accession>
<dbReference type="Proteomes" id="UP000001056">
    <property type="component" value="Unassembled WGS sequence"/>
</dbReference>
<feature type="region of interest" description="Disordered" evidence="1">
    <location>
        <begin position="157"/>
        <end position="186"/>
    </location>
</feature>
<dbReference type="EMBL" id="CH408030">
    <property type="protein sequence ID" value="EAQ90743.1"/>
    <property type="molecule type" value="Genomic_DNA"/>
</dbReference>
<protein>
    <submittedName>
        <fullName evidence="2">Uncharacterized protein</fullName>
    </submittedName>
</protein>
<feature type="compositionally biased region" description="Basic residues" evidence="1">
    <location>
        <begin position="314"/>
        <end position="324"/>
    </location>
</feature>
<sequence length="371" mass="40467">MYSRYGPSLNASHSIIGPDFLGFNFGLSIRTETIDTNNATKAAHRTAHGNPIRGIRYWIVAGKMTLPKPVPVAEMASAEDRFVTKYELMTDSGGMKMMPRPNPVHNPWARKICQYSLQRLVMKVPNTTINEPTMIVDFTYPASASLPEKVHIAKARKTYQATSPPSGGWNSSSAKGTASSPPDTEISSSCERIVLVGAAFSTSDPEVMLKSVLSAPNTEALRSGISVDAERGCPCSSGRAEKRACSDGSLLFKSREISTEKGYIRPYFRRHRPHLDVISHAFLVGPTRADQPPDSKSRTDALFPAARLHDSQNRTRKMRAHRSPPLRQGGLRSVRGFWGPYPKRIPGGSSNPTGLPGRTSDDGGRVESGFG</sequence>
<gene>
    <name evidence="2" type="ORF">CHGG_02678</name>
</gene>
<reference evidence="3" key="1">
    <citation type="journal article" date="2015" name="Genome Announc.">
        <title>Draft genome sequence of the cellulolytic fungus Chaetomium globosum.</title>
        <authorList>
            <person name="Cuomo C.A."/>
            <person name="Untereiner W.A."/>
            <person name="Ma L.-J."/>
            <person name="Grabherr M."/>
            <person name="Birren B.W."/>
        </authorList>
    </citation>
    <scope>NUCLEOTIDE SEQUENCE [LARGE SCALE GENOMIC DNA]</scope>
    <source>
        <strain evidence="3">ATCC 6205 / CBS 148.51 / DSM 1962 / NBRC 6347 / NRRL 1970</strain>
    </source>
</reference>
<dbReference type="VEuPathDB" id="FungiDB:CHGG_02678"/>
<proteinExistence type="predicted"/>
<evidence type="ECO:0000256" key="1">
    <source>
        <dbReference type="SAM" id="MobiDB-lite"/>
    </source>
</evidence>
<dbReference type="AlphaFoldDB" id="Q2HAS6"/>
<keyword evidence="3" id="KW-1185">Reference proteome</keyword>
<organism evidence="2 3">
    <name type="scientific">Chaetomium globosum (strain ATCC 6205 / CBS 148.51 / DSM 1962 / NBRC 6347 / NRRL 1970)</name>
    <name type="common">Soil fungus</name>
    <dbReference type="NCBI Taxonomy" id="306901"/>
    <lineage>
        <taxon>Eukaryota</taxon>
        <taxon>Fungi</taxon>
        <taxon>Dikarya</taxon>
        <taxon>Ascomycota</taxon>
        <taxon>Pezizomycotina</taxon>
        <taxon>Sordariomycetes</taxon>
        <taxon>Sordariomycetidae</taxon>
        <taxon>Sordariales</taxon>
        <taxon>Chaetomiaceae</taxon>
        <taxon>Chaetomium</taxon>
    </lineage>
</organism>
<dbReference type="GeneID" id="4389203"/>
<evidence type="ECO:0000313" key="2">
    <source>
        <dbReference type="EMBL" id="EAQ90743.1"/>
    </source>
</evidence>
<dbReference type="HOGENOM" id="CLU_745961_0_0_1"/>
<dbReference type="RefSeq" id="XP_001229194.1">
    <property type="nucleotide sequence ID" value="XM_001229193.1"/>
</dbReference>
<feature type="region of interest" description="Disordered" evidence="1">
    <location>
        <begin position="312"/>
        <end position="371"/>
    </location>
</feature>
<evidence type="ECO:0000313" key="3">
    <source>
        <dbReference type="Proteomes" id="UP000001056"/>
    </source>
</evidence>
<feature type="compositionally biased region" description="Polar residues" evidence="1">
    <location>
        <begin position="159"/>
        <end position="186"/>
    </location>
</feature>
<dbReference type="InParanoid" id="Q2HAS6"/>
<name>Q2HAS6_CHAGB</name>